<dbReference type="InterPro" id="IPR010773">
    <property type="entry name" value="Mycophage_PG1_Gp7"/>
</dbReference>
<keyword evidence="1" id="KW-0472">Membrane</keyword>
<keyword evidence="1" id="KW-0812">Transmembrane</keyword>
<gene>
    <name evidence="2" type="ORF">HNQ41_000655</name>
</gene>
<sequence length="125" mass="14282">MPKNLTWMTFFMLILASYRFTHLIVFDKITAFIREPFMQKQITVDDNGEMTSKKVPASKFGYLLNCYWCAGIWSSIILTLGYMLFPKLIKPLVFILSVAGGQTLLESFVGVETKATQLLSKELKN</sequence>
<dbReference type="AlphaFoldDB" id="A0A840QME4"/>
<evidence type="ECO:0008006" key="4">
    <source>
        <dbReference type="Google" id="ProtNLM"/>
    </source>
</evidence>
<evidence type="ECO:0000313" key="2">
    <source>
        <dbReference type="EMBL" id="MBB5172511.1"/>
    </source>
</evidence>
<dbReference type="Pfam" id="PF07098">
    <property type="entry name" value="DUF1360"/>
    <property type="match status" value="1"/>
</dbReference>
<keyword evidence="3" id="KW-1185">Reference proteome</keyword>
<proteinExistence type="predicted"/>
<feature type="transmembrane region" description="Helical" evidence="1">
    <location>
        <begin position="91"/>
        <end position="111"/>
    </location>
</feature>
<accession>A0A840QME4</accession>
<organism evidence="2 3">
    <name type="scientific">Texcoconibacillus texcoconensis</name>
    <dbReference type="NCBI Taxonomy" id="1095777"/>
    <lineage>
        <taxon>Bacteria</taxon>
        <taxon>Bacillati</taxon>
        <taxon>Bacillota</taxon>
        <taxon>Bacilli</taxon>
        <taxon>Bacillales</taxon>
        <taxon>Bacillaceae</taxon>
        <taxon>Texcoconibacillus</taxon>
    </lineage>
</organism>
<keyword evidence="1" id="KW-1133">Transmembrane helix</keyword>
<dbReference type="EMBL" id="JACHHB010000002">
    <property type="protein sequence ID" value="MBB5172511.1"/>
    <property type="molecule type" value="Genomic_DNA"/>
</dbReference>
<reference evidence="2 3" key="1">
    <citation type="submission" date="2020-08" db="EMBL/GenBank/DDBJ databases">
        <title>Genomic Encyclopedia of Type Strains, Phase IV (KMG-IV): sequencing the most valuable type-strain genomes for metagenomic binning, comparative biology and taxonomic classification.</title>
        <authorList>
            <person name="Goeker M."/>
        </authorList>
    </citation>
    <scope>NUCLEOTIDE SEQUENCE [LARGE SCALE GENOMIC DNA]</scope>
    <source>
        <strain evidence="2 3">DSM 24696</strain>
    </source>
</reference>
<evidence type="ECO:0000256" key="1">
    <source>
        <dbReference type="SAM" id="Phobius"/>
    </source>
</evidence>
<comment type="caution">
    <text evidence="2">The sequence shown here is derived from an EMBL/GenBank/DDBJ whole genome shotgun (WGS) entry which is preliminary data.</text>
</comment>
<name>A0A840QME4_9BACI</name>
<protein>
    <recommendedName>
        <fullName evidence="4">DUF1360 domain-containing protein</fullName>
    </recommendedName>
</protein>
<feature type="transmembrane region" description="Helical" evidence="1">
    <location>
        <begin position="6"/>
        <end position="26"/>
    </location>
</feature>
<feature type="transmembrane region" description="Helical" evidence="1">
    <location>
        <begin position="60"/>
        <end position="85"/>
    </location>
</feature>
<dbReference type="Proteomes" id="UP000551878">
    <property type="component" value="Unassembled WGS sequence"/>
</dbReference>
<evidence type="ECO:0000313" key="3">
    <source>
        <dbReference type="Proteomes" id="UP000551878"/>
    </source>
</evidence>